<evidence type="ECO:0000256" key="10">
    <source>
        <dbReference type="ARBA" id="ARBA00022801"/>
    </source>
</evidence>
<keyword evidence="15" id="KW-0961">Cell wall biogenesis/degradation</keyword>
<dbReference type="GO" id="GO:0005886">
    <property type="term" value="C:plasma membrane"/>
    <property type="evidence" value="ECO:0007669"/>
    <property type="project" value="UniProtKB-SubCell"/>
</dbReference>
<evidence type="ECO:0000256" key="9">
    <source>
        <dbReference type="ARBA" id="ARBA00022679"/>
    </source>
</evidence>
<dbReference type="GO" id="GO:0071555">
    <property type="term" value="P:cell wall organization"/>
    <property type="evidence" value="ECO:0007669"/>
    <property type="project" value="UniProtKB-KW"/>
</dbReference>
<dbReference type="AlphaFoldDB" id="A0A3B7MWM4"/>
<dbReference type="PANTHER" id="PTHR32282">
    <property type="entry name" value="BINDING PROTEIN TRANSPEPTIDASE, PUTATIVE-RELATED"/>
    <property type="match status" value="1"/>
</dbReference>
<dbReference type="KEGG" id="pseg:D3H65_32065"/>
<dbReference type="GO" id="GO:0008955">
    <property type="term" value="F:peptidoglycan glycosyltransferase activity"/>
    <property type="evidence" value="ECO:0007669"/>
    <property type="project" value="UniProtKB-EC"/>
</dbReference>
<keyword evidence="10" id="KW-0378">Hydrolase</keyword>
<evidence type="ECO:0000256" key="1">
    <source>
        <dbReference type="ARBA" id="ARBA00004236"/>
    </source>
</evidence>
<evidence type="ECO:0000259" key="21">
    <source>
        <dbReference type="Pfam" id="PF00912"/>
    </source>
</evidence>
<keyword evidence="8" id="KW-0328">Glycosyltransferase</keyword>
<feature type="domain" description="Penicillin-binding protein transpeptidase" evidence="20">
    <location>
        <begin position="410"/>
        <end position="646"/>
    </location>
</feature>
<comment type="pathway">
    <text evidence="2">Cell wall biogenesis; peptidoglycan biosynthesis.</text>
</comment>
<evidence type="ECO:0000259" key="20">
    <source>
        <dbReference type="Pfam" id="PF00905"/>
    </source>
</evidence>
<evidence type="ECO:0000256" key="18">
    <source>
        <dbReference type="SAM" id="MobiDB-lite"/>
    </source>
</evidence>
<dbReference type="InterPro" id="IPR012338">
    <property type="entry name" value="Beta-lactam/transpept-like"/>
</dbReference>
<accession>A0A3B7MWM4</accession>
<feature type="region of interest" description="Disordered" evidence="18">
    <location>
        <begin position="709"/>
        <end position="806"/>
    </location>
</feature>
<dbReference type="SUPFAM" id="SSF53955">
    <property type="entry name" value="Lysozyme-like"/>
    <property type="match status" value="1"/>
</dbReference>
<keyword evidence="5" id="KW-1003">Cell membrane</keyword>
<dbReference type="PANTHER" id="PTHR32282:SF11">
    <property type="entry name" value="PENICILLIN-BINDING PROTEIN 1B"/>
    <property type="match status" value="1"/>
</dbReference>
<organism evidence="22 23">
    <name type="scientific">Paraflavitalea soli</name>
    <dbReference type="NCBI Taxonomy" id="2315862"/>
    <lineage>
        <taxon>Bacteria</taxon>
        <taxon>Pseudomonadati</taxon>
        <taxon>Bacteroidota</taxon>
        <taxon>Chitinophagia</taxon>
        <taxon>Chitinophagales</taxon>
        <taxon>Chitinophagaceae</taxon>
        <taxon>Paraflavitalea</taxon>
    </lineage>
</organism>
<keyword evidence="13 19" id="KW-0472">Membrane</keyword>
<dbReference type="InterPro" id="IPR001460">
    <property type="entry name" value="PCN-bd_Tpept"/>
</dbReference>
<comment type="catalytic activity">
    <reaction evidence="16">
        <text>Preferential cleavage: (Ac)2-L-Lys-D-Ala-|-D-Ala. Also transpeptidation of peptidyl-alanyl moieties that are N-acyl substituents of D-alanine.</text>
        <dbReference type="EC" id="3.4.16.4"/>
    </reaction>
</comment>
<evidence type="ECO:0000256" key="7">
    <source>
        <dbReference type="ARBA" id="ARBA00022670"/>
    </source>
</evidence>
<evidence type="ECO:0000256" key="16">
    <source>
        <dbReference type="ARBA" id="ARBA00034000"/>
    </source>
</evidence>
<feature type="compositionally biased region" description="Polar residues" evidence="18">
    <location>
        <begin position="741"/>
        <end position="751"/>
    </location>
</feature>
<dbReference type="SUPFAM" id="SSF56601">
    <property type="entry name" value="beta-lactamase/transpeptidase-like"/>
    <property type="match status" value="1"/>
</dbReference>
<keyword evidence="12" id="KW-0573">Peptidoglycan synthesis</keyword>
<evidence type="ECO:0000313" key="22">
    <source>
        <dbReference type="EMBL" id="AXY78347.1"/>
    </source>
</evidence>
<dbReference type="GO" id="GO:0006508">
    <property type="term" value="P:proteolysis"/>
    <property type="evidence" value="ECO:0007669"/>
    <property type="project" value="UniProtKB-KW"/>
</dbReference>
<dbReference type="Pfam" id="PF00905">
    <property type="entry name" value="Transpeptidase"/>
    <property type="match status" value="1"/>
</dbReference>
<comment type="catalytic activity">
    <reaction evidence="17">
        <text>[GlcNAc-(1-&gt;4)-Mur2Ac(oyl-L-Ala-gamma-D-Glu-L-Lys-D-Ala-D-Ala)](n)-di-trans,octa-cis-undecaprenyl diphosphate + beta-D-GlcNAc-(1-&gt;4)-Mur2Ac(oyl-L-Ala-gamma-D-Glu-L-Lys-D-Ala-D-Ala)-di-trans,octa-cis-undecaprenyl diphosphate = [GlcNAc-(1-&gt;4)-Mur2Ac(oyl-L-Ala-gamma-D-Glu-L-Lys-D-Ala-D-Ala)](n+1)-di-trans,octa-cis-undecaprenyl diphosphate + di-trans,octa-cis-undecaprenyl diphosphate + H(+)</text>
        <dbReference type="Rhea" id="RHEA:23708"/>
        <dbReference type="Rhea" id="RHEA-COMP:9602"/>
        <dbReference type="Rhea" id="RHEA-COMP:9603"/>
        <dbReference type="ChEBI" id="CHEBI:15378"/>
        <dbReference type="ChEBI" id="CHEBI:58405"/>
        <dbReference type="ChEBI" id="CHEBI:60033"/>
        <dbReference type="ChEBI" id="CHEBI:78435"/>
        <dbReference type="EC" id="2.4.99.28"/>
    </reaction>
</comment>
<evidence type="ECO:0000256" key="13">
    <source>
        <dbReference type="ARBA" id="ARBA00023136"/>
    </source>
</evidence>
<dbReference type="Proteomes" id="UP000263900">
    <property type="component" value="Chromosome"/>
</dbReference>
<evidence type="ECO:0000256" key="17">
    <source>
        <dbReference type="ARBA" id="ARBA00049902"/>
    </source>
</evidence>
<dbReference type="EMBL" id="CP032157">
    <property type="protein sequence ID" value="AXY78347.1"/>
    <property type="molecule type" value="Genomic_DNA"/>
</dbReference>
<dbReference type="Gene3D" id="3.40.710.10">
    <property type="entry name" value="DD-peptidase/beta-lactamase superfamily"/>
    <property type="match status" value="2"/>
</dbReference>
<dbReference type="Gene3D" id="1.10.3810.10">
    <property type="entry name" value="Biosynthetic peptidoglycan transglycosylase-like"/>
    <property type="match status" value="1"/>
</dbReference>
<evidence type="ECO:0000256" key="11">
    <source>
        <dbReference type="ARBA" id="ARBA00022960"/>
    </source>
</evidence>
<comment type="similarity">
    <text evidence="4">In the N-terminal section; belongs to the glycosyltransferase 51 family.</text>
</comment>
<keyword evidence="11" id="KW-0133">Cell shape</keyword>
<feature type="transmembrane region" description="Helical" evidence="19">
    <location>
        <begin position="12"/>
        <end position="31"/>
    </location>
</feature>
<dbReference type="GO" id="GO:0008658">
    <property type="term" value="F:penicillin binding"/>
    <property type="evidence" value="ECO:0007669"/>
    <property type="project" value="InterPro"/>
</dbReference>
<comment type="similarity">
    <text evidence="3">In the C-terminal section; belongs to the transpeptidase family.</text>
</comment>
<keyword evidence="23" id="KW-1185">Reference proteome</keyword>
<comment type="subcellular location">
    <subcellularLocation>
        <location evidence="1">Cell membrane</location>
    </subcellularLocation>
</comment>
<evidence type="ECO:0000256" key="12">
    <source>
        <dbReference type="ARBA" id="ARBA00022984"/>
    </source>
</evidence>
<proteinExistence type="inferred from homology"/>
<keyword evidence="7" id="KW-0645">Protease</keyword>
<dbReference type="GO" id="GO:0009252">
    <property type="term" value="P:peptidoglycan biosynthetic process"/>
    <property type="evidence" value="ECO:0007669"/>
    <property type="project" value="UniProtKB-KW"/>
</dbReference>
<dbReference type="InterPro" id="IPR050396">
    <property type="entry name" value="Glycosyltr_51/Transpeptidase"/>
</dbReference>
<name>A0A3B7MWM4_9BACT</name>
<evidence type="ECO:0000256" key="19">
    <source>
        <dbReference type="SAM" id="Phobius"/>
    </source>
</evidence>
<dbReference type="GO" id="GO:0030288">
    <property type="term" value="C:outer membrane-bounded periplasmic space"/>
    <property type="evidence" value="ECO:0007669"/>
    <property type="project" value="TreeGrafter"/>
</dbReference>
<gene>
    <name evidence="22" type="ORF">D3H65_32065</name>
</gene>
<feature type="compositionally biased region" description="Basic and acidic residues" evidence="18">
    <location>
        <begin position="752"/>
        <end position="792"/>
    </location>
</feature>
<dbReference type="RefSeq" id="WP_119054219.1">
    <property type="nucleotide sequence ID" value="NZ_CP032157.1"/>
</dbReference>
<evidence type="ECO:0000256" key="15">
    <source>
        <dbReference type="ARBA" id="ARBA00023316"/>
    </source>
</evidence>
<dbReference type="InterPro" id="IPR036950">
    <property type="entry name" value="PBP_transglycosylase"/>
</dbReference>
<feature type="domain" description="Glycosyl transferase family 51" evidence="21">
    <location>
        <begin position="56"/>
        <end position="232"/>
    </location>
</feature>
<keyword evidence="6" id="KW-0121">Carboxypeptidase</keyword>
<evidence type="ECO:0000256" key="14">
    <source>
        <dbReference type="ARBA" id="ARBA00023268"/>
    </source>
</evidence>
<keyword evidence="19" id="KW-0812">Transmembrane</keyword>
<dbReference type="InterPro" id="IPR001264">
    <property type="entry name" value="Glyco_trans_51"/>
</dbReference>
<sequence length="806" mass="91215">MTRPVKIFWRIFLYGFLGIVLFLLLINWGLFGKMPSLDELENPSITLASEVFGDDGTPMGKYYRERGNRSYVKYNDISKHVINALVATEDKRFYDHSGIDGIRLTKALATLGRDGGASTITQQLALNMFDERATNIVSRILQKLKENIIAIKLERNFTKQEIIALYLNTVSFSDNVYGIRNAARTFFSKEPDRLTVEEAAVLVGMQKATGTYNPRTNYKASFDRRNTVIELMARNNFLSEAEAAKLKKEPIRLNYKKMDENNGIAPYFLDVIREELKKWAKDHKKPNGDEYDIYADGLHIYTTINPRMQLYAEEAVAKHLPVLQRALAAQRGVKTDAIWKGHDNILEGYMKSSQRWKNLKEDGLSDAEIKKTFYQKTPMKVFAWNPKKEKDTVMTPMDSIKYNREMMQASFMVMDPLSGQVKAWVGGIDFKNYKYDHVNLKTKRQVGSSIKPFLYSLAVEEYGFTPETQCEQTQQYFPGSGYVPAKNRGRVGTRTMASGLAWSVNEVAAYIIKQTTPQRFADFLKQINIPTKVDPYPSIALGTCDLSLYEMMWGYTMFPSGGFSTKPIYITRIEDKNGNVLTPFATERKEVISQTTAYTMARMMQGATDYGTAAGLRARLGIAEMGGKTGTTNDNSDAWFFGFTPQLMAGAWIGCDDRFIRLDGGLGEGGRAARPIWEYFFQKALADKTLGLDKQARFVQPENMRSEQLYDYGGIADRTPDPGAEGANQGNGTADEYLGTPDTQNIPTDSKQAIEEQKVLEEAVKPKNQVPEKKDPKEEVKQEEKKKKDGLFRRIFGGKKKDKEGN</sequence>
<keyword evidence="14" id="KW-0511">Multifunctional enzyme</keyword>
<evidence type="ECO:0000256" key="3">
    <source>
        <dbReference type="ARBA" id="ARBA00007090"/>
    </source>
</evidence>
<protein>
    <submittedName>
        <fullName evidence="22">Penicillin-binding protein</fullName>
    </submittedName>
</protein>
<evidence type="ECO:0000256" key="4">
    <source>
        <dbReference type="ARBA" id="ARBA00007739"/>
    </source>
</evidence>
<reference evidence="22 23" key="1">
    <citation type="submission" date="2018-09" db="EMBL/GenBank/DDBJ databases">
        <title>Genome sequencing of strain 6GH32-13.</title>
        <authorList>
            <person name="Weon H.-Y."/>
            <person name="Heo J."/>
            <person name="Kwon S.-W."/>
        </authorList>
    </citation>
    <scope>NUCLEOTIDE SEQUENCE [LARGE SCALE GENOMIC DNA]</scope>
    <source>
        <strain evidence="22 23">5GH32-13</strain>
    </source>
</reference>
<dbReference type="GO" id="GO:0008360">
    <property type="term" value="P:regulation of cell shape"/>
    <property type="evidence" value="ECO:0007669"/>
    <property type="project" value="UniProtKB-KW"/>
</dbReference>
<dbReference type="GO" id="GO:0009002">
    <property type="term" value="F:serine-type D-Ala-D-Ala carboxypeptidase activity"/>
    <property type="evidence" value="ECO:0007669"/>
    <property type="project" value="UniProtKB-EC"/>
</dbReference>
<evidence type="ECO:0000256" key="5">
    <source>
        <dbReference type="ARBA" id="ARBA00022475"/>
    </source>
</evidence>
<dbReference type="Pfam" id="PF00912">
    <property type="entry name" value="Transgly"/>
    <property type="match status" value="1"/>
</dbReference>
<evidence type="ECO:0000256" key="8">
    <source>
        <dbReference type="ARBA" id="ARBA00022676"/>
    </source>
</evidence>
<dbReference type="InterPro" id="IPR023346">
    <property type="entry name" value="Lysozyme-like_dom_sf"/>
</dbReference>
<keyword evidence="19" id="KW-1133">Transmembrane helix</keyword>
<evidence type="ECO:0000256" key="2">
    <source>
        <dbReference type="ARBA" id="ARBA00004752"/>
    </source>
</evidence>
<keyword evidence="9" id="KW-0808">Transferase</keyword>
<evidence type="ECO:0000256" key="6">
    <source>
        <dbReference type="ARBA" id="ARBA00022645"/>
    </source>
</evidence>
<dbReference type="OrthoDB" id="9766909at2"/>
<evidence type="ECO:0000313" key="23">
    <source>
        <dbReference type="Proteomes" id="UP000263900"/>
    </source>
</evidence>